<dbReference type="PANTHER" id="PTHR13182:SF8">
    <property type="entry name" value="CYTOPLASMIC 60S SUBUNIT BIOGENESIS FACTOR ZNF622"/>
    <property type="match status" value="1"/>
</dbReference>
<dbReference type="InterPro" id="IPR040025">
    <property type="entry name" value="Znf622/Rei1/Reh1"/>
</dbReference>
<sequence>MDSPVIFTCNSCMIQFKSSELQRYHMKTEWHRYNLKRRITALPPISSDVFLQKLQVSQREQELHQVDEFGFPVLKPIDNSAGNENKNARKYRGRCKDTVTNKSKRSASPASSITSRVSKISVRSTDYDEASASEYGFTTEDSHYESDSVSSSDFNGKDEQMVRVSDCIFCDVQYEDVDRNLRHMLQFHGLYIPERSYLVDLPGLLHYLLEIIVVNMQCLCCSFQGVGIESIRTHMAAKGHCRIPYESKEERSKIASFYDFSLASAETTTPKSCNTEKKISFKDSAEYIPIETEENSISKELNANNGEDINTNISVVQVDSSGVELMLPTGTKIGHRCMQRYYRQNVLHPAQESDGVRTVAISHSRSVPGVTEKEFKRNNKQMKKLERLDHTKEEHKHLKRANFQKYHRDELLQ</sequence>
<evidence type="ECO:0000313" key="3">
    <source>
        <dbReference type="EMBL" id="AET38769.1"/>
    </source>
</evidence>
<evidence type="ECO:0000259" key="2">
    <source>
        <dbReference type="PROSITE" id="PS00028"/>
    </source>
</evidence>
<evidence type="ECO:0000256" key="1">
    <source>
        <dbReference type="SAM" id="MobiDB-lite"/>
    </source>
</evidence>
<evidence type="ECO:0000313" key="4">
    <source>
        <dbReference type="Proteomes" id="UP000006790"/>
    </source>
</evidence>
<dbReference type="Pfam" id="PF12756">
    <property type="entry name" value="zf-C2H2_2"/>
    <property type="match status" value="1"/>
</dbReference>
<keyword evidence="4" id="KW-1185">Reference proteome</keyword>
<dbReference type="Proteomes" id="UP000006790">
    <property type="component" value="Chromosome 3"/>
</dbReference>
<dbReference type="GO" id="GO:0043023">
    <property type="term" value="F:ribosomal large subunit binding"/>
    <property type="evidence" value="ECO:0007669"/>
    <property type="project" value="EnsemblFungi"/>
</dbReference>
<dbReference type="InterPro" id="IPR041661">
    <property type="entry name" value="ZN622/Rei1/Reh1_Znf-C2H2"/>
</dbReference>
<dbReference type="EMBL" id="CP002499">
    <property type="protein sequence ID" value="AET38769.1"/>
    <property type="molecule type" value="Genomic_DNA"/>
</dbReference>
<dbReference type="GeneID" id="11468847"/>
<dbReference type="OMA" id="QRYHMKT"/>
<protein>
    <recommendedName>
        <fullName evidence="2">C2H2-type domain-containing protein</fullName>
    </recommendedName>
</protein>
<dbReference type="OrthoDB" id="19329at2759"/>
<dbReference type="STRING" id="931890.G8JRK0"/>
<dbReference type="eggNOG" id="KOG2785">
    <property type="taxonomic scope" value="Eukaryota"/>
</dbReference>
<dbReference type="InterPro" id="IPR013087">
    <property type="entry name" value="Znf_C2H2_type"/>
</dbReference>
<organism evidence="3 4">
    <name type="scientific">Eremothecium cymbalariae (strain CBS 270.75 / DBVPG 7215 / KCTC 17166 / NRRL Y-17582)</name>
    <name type="common">Yeast</name>
    <dbReference type="NCBI Taxonomy" id="931890"/>
    <lineage>
        <taxon>Eukaryota</taxon>
        <taxon>Fungi</taxon>
        <taxon>Dikarya</taxon>
        <taxon>Ascomycota</taxon>
        <taxon>Saccharomycotina</taxon>
        <taxon>Saccharomycetes</taxon>
        <taxon>Saccharomycetales</taxon>
        <taxon>Saccharomycetaceae</taxon>
        <taxon>Eremothecium</taxon>
    </lineage>
</organism>
<dbReference type="InParanoid" id="G8JRK0"/>
<feature type="compositionally biased region" description="Polar residues" evidence="1">
    <location>
        <begin position="100"/>
        <end position="112"/>
    </location>
</feature>
<proteinExistence type="predicted"/>
<feature type="region of interest" description="Disordered" evidence="1">
    <location>
        <begin position="80"/>
        <end position="112"/>
    </location>
</feature>
<name>G8JRK0_ERECY</name>
<dbReference type="FunCoup" id="G8JRK0">
    <property type="interactions" value="570"/>
</dbReference>
<dbReference type="KEGG" id="erc:Ecym_3276"/>
<gene>
    <name evidence="3" type="ordered locus">Ecym_3276</name>
</gene>
<dbReference type="AlphaFoldDB" id="G8JRK0"/>
<dbReference type="GO" id="GO:0042273">
    <property type="term" value="P:ribosomal large subunit biogenesis"/>
    <property type="evidence" value="ECO:0007669"/>
    <property type="project" value="EnsemblFungi"/>
</dbReference>
<feature type="domain" description="C2H2-type" evidence="2">
    <location>
        <begin position="9"/>
        <end position="31"/>
    </location>
</feature>
<dbReference type="GO" id="GO:0030687">
    <property type="term" value="C:preribosome, large subunit precursor"/>
    <property type="evidence" value="ECO:0007669"/>
    <property type="project" value="TreeGrafter"/>
</dbReference>
<dbReference type="HOGENOM" id="CLU_018787_1_1_1"/>
<dbReference type="PROSITE" id="PS00028">
    <property type="entry name" value="ZINC_FINGER_C2H2_1"/>
    <property type="match status" value="1"/>
</dbReference>
<dbReference type="PANTHER" id="PTHR13182">
    <property type="entry name" value="ZINC FINGER PROTEIN 622"/>
    <property type="match status" value="1"/>
</dbReference>
<accession>G8JRK0</accession>
<reference evidence="4" key="1">
    <citation type="journal article" date="2012" name="G3 (Bethesda)">
        <title>Pichia sorbitophila, an interspecies yeast hybrid reveals early steps of genome resolution following polyploidization.</title>
        <authorList>
            <person name="Leh Louis V."/>
            <person name="Despons L."/>
            <person name="Friedrich A."/>
            <person name="Martin T."/>
            <person name="Durrens P."/>
            <person name="Casaregola S."/>
            <person name="Neuveglise C."/>
            <person name="Fairhead C."/>
            <person name="Marck C."/>
            <person name="Cruz J.A."/>
            <person name="Straub M.L."/>
            <person name="Kugler V."/>
            <person name="Sacerdot C."/>
            <person name="Uzunov Z."/>
            <person name="Thierry A."/>
            <person name="Weiss S."/>
            <person name="Bleykasten C."/>
            <person name="De Montigny J."/>
            <person name="Jacques N."/>
            <person name="Jung P."/>
            <person name="Lemaire M."/>
            <person name="Mallet S."/>
            <person name="Morel G."/>
            <person name="Richard G.F."/>
            <person name="Sarkar A."/>
            <person name="Savel G."/>
            <person name="Schacherer J."/>
            <person name="Seret M.L."/>
            <person name="Talla E."/>
            <person name="Samson G."/>
            <person name="Jubin C."/>
            <person name="Poulain J."/>
            <person name="Vacherie B."/>
            <person name="Barbe V."/>
            <person name="Pelletier E."/>
            <person name="Sherman D.J."/>
            <person name="Westhof E."/>
            <person name="Weissenbach J."/>
            <person name="Baret P.V."/>
            <person name="Wincker P."/>
            <person name="Gaillardin C."/>
            <person name="Dujon B."/>
            <person name="Souciet J.L."/>
        </authorList>
    </citation>
    <scope>NUCLEOTIDE SEQUENCE [LARGE SCALE GENOMIC DNA]</scope>
    <source>
        <strain evidence="4">CBS 270.75 / DBVPG 7215 / KCTC 17166 / NRRL Y-17582</strain>
    </source>
</reference>
<dbReference type="RefSeq" id="XP_003645586.1">
    <property type="nucleotide sequence ID" value="XM_003645538.1"/>
</dbReference>